<dbReference type="InterPro" id="IPR000620">
    <property type="entry name" value="EamA_dom"/>
</dbReference>
<feature type="transmembrane region" description="Helical" evidence="7">
    <location>
        <begin position="281"/>
        <end position="299"/>
    </location>
</feature>
<evidence type="ECO:0000256" key="3">
    <source>
        <dbReference type="ARBA" id="ARBA00022692"/>
    </source>
</evidence>
<accession>A0A6V8L0W2</accession>
<feature type="transmembrane region" description="Helical" evidence="7">
    <location>
        <begin position="127"/>
        <end position="144"/>
    </location>
</feature>
<comment type="caution">
    <text evidence="9">The sequence shown here is derived from an EMBL/GenBank/DDBJ whole genome shotgun (WGS) entry which is preliminary data.</text>
</comment>
<gene>
    <name evidence="9" type="ORF">Prum_020730</name>
</gene>
<evidence type="ECO:0000256" key="4">
    <source>
        <dbReference type="ARBA" id="ARBA00022989"/>
    </source>
</evidence>
<feature type="region of interest" description="Disordered" evidence="6">
    <location>
        <begin position="303"/>
        <end position="356"/>
    </location>
</feature>
<evidence type="ECO:0000256" key="5">
    <source>
        <dbReference type="ARBA" id="ARBA00023136"/>
    </source>
</evidence>
<evidence type="ECO:0000256" key="7">
    <source>
        <dbReference type="SAM" id="Phobius"/>
    </source>
</evidence>
<dbReference type="InterPro" id="IPR037185">
    <property type="entry name" value="EmrE-like"/>
</dbReference>
<proteinExistence type="inferred from homology"/>
<reference evidence="9 10" key="1">
    <citation type="submission" date="2020-03" db="EMBL/GenBank/DDBJ databases">
        <title>Whole genome shotgun sequence of Phytohabitans rumicis NBRC 108638.</title>
        <authorList>
            <person name="Komaki H."/>
            <person name="Tamura T."/>
        </authorList>
    </citation>
    <scope>NUCLEOTIDE SEQUENCE [LARGE SCALE GENOMIC DNA]</scope>
    <source>
        <strain evidence="9 10">NBRC 108638</strain>
    </source>
</reference>
<feature type="transmembrane region" description="Helical" evidence="7">
    <location>
        <begin position="71"/>
        <end position="93"/>
    </location>
</feature>
<feature type="transmembrane region" description="Helical" evidence="7">
    <location>
        <begin position="185"/>
        <end position="205"/>
    </location>
</feature>
<feature type="transmembrane region" description="Helical" evidence="7">
    <location>
        <begin position="40"/>
        <end position="59"/>
    </location>
</feature>
<evidence type="ECO:0000256" key="6">
    <source>
        <dbReference type="SAM" id="MobiDB-lite"/>
    </source>
</evidence>
<dbReference type="Proteomes" id="UP000482960">
    <property type="component" value="Unassembled WGS sequence"/>
</dbReference>
<dbReference type="EMBL" id="BLPG01000001">
    <property type="protein sequence ID" value="GFJ88431.1"/>
    <property type="molecule type" value="Genomic_DNA"/>
</dbReference>
<keyword evidence="4 7" id="KW-1133">Transmembrane helix</keyword>
<dbReference type="PANTHER" id="PTHR32322">
    <property type="entry name" value="INNER MEMBRANE TRANSPORTER"/>
    <property type="match status" value="1"/>
</dbReference>
<name>A0A6V8L0W2_9ACTN</name>
<comment type="similarity">
    <text evidence="2">Belongs to the EamA transporter family.</text>
</comment>
<dbReference type="GO" id="GO:0016020">
    <property type="term" value="C:membrane"/>
    <property type="evidence" value="ECO:0007669"/>
    <property type="project" value="UniProtKB-SubCell"/>
</dbReference>
<evidence type="ECO:0000256" key="1">
    <source>
        <dbReference type="ARBA" id="ARBA00004141"/>
    </source>
</evidence>
<dbReference type="InterPro" id="IPR050638">
    <property type="entry name" value="AA-Vitamin_Transporters"/>
</dbReference>
<evidence type="ECO:0000256" key="2">
    <source>
        <dbReference type="ARBA" id="ARBA00007362"/>
    </source>
</evidence>
<reference evidence="9 10" key="2">
    <citation type="submission" date="2020-03" db="EMBL/GenBank/DDBJ databases">
        <authorList>
            <person name="Ichikawa N."/>
            <person name="Kimura A."/>
            <person name="Kitahashi Y."/>
            <person name="Uohara A."/>
        </authorList>
    </citation>
    <scope>NUCLEOTIDE SEQUENCE [LARGE SCALE GENOMIC DNA]</scope>
    <source>
        <strain evidence="9 10">NBRC 108638</strain>
    </source>
</reference>
<dbReference type="Pfam" id="PF00892">
    <property type="entry name" value="EamA"/>
    <property type="match status" value="2"/>
</dbReference>
<feature type="transmembrane region" description="Helical" evidence="7">
    <location>
        <begin position="156"/>
        <end position="173"/>
    </location>
</feature>
<feature type="transmembrane region" description="Helical" evidence="7">
    <location>
        <begin position="225"/>
        <end position="248"/>
    </location>
</feature>
<feature type="compositionally biased region" description="Basic residues" evidence="6">
    <location>
        <begin position="317"/>
        <end position="340"/>
    </location>
</feature>
<keyword evidence="10" id="KW-1185">Reference proteome</keyword>
<sequence length="365" mass="37870">MDAQRSAGFGLGLALLSAVTFATSGTFARSLIEAGWSAEAAVATRVGVAALVLAVPAALSLRGKWHVLRRNLRMIGVFGLLAVATAQACFFNAVQYLPVGVALLLEYLGIILVVVWMWLAHGQRPRRLTIAGSVAAILGLVLVLDLTSGARIDPVGVLWGLGAGVGLAAYFVLSARGDAELPPVALASGGMAVGAVALVALGLTGAMPLHATFGSVDFAGHRTSWLVPIVGLSLVAAVISYVAGIAAARALGARLASFVGLTEVMFAVLIAWLVLDELPTAVQLGGGALIVAGVALVRLDELRPSPRRPPHSPPRPPHPRHPRRPPRSPPRPRRPPRPRSPRSPLSPSIKGKGSCFDLQSTAICP</sequence>
<organism evidence="9 10">
    <name type="scientific">Phytohabitans rumicis</name>
    <dbReference type="NCBI Taxonomy" id="1076125"/>
    <lineage>
        <taxon>Bacteria</taxon>
        <taxon>Bacillati</taxon>
        <taxon>Actinomycetota</taxon>
        <taxon>Actinomycetes</taxon>
        <taxon>Micromonosporales</taxon>
        <taxon>Micromonosporaceae</taxon>
    </lineage>
</organism>
<keyword evidence="5 7" id="KW-0472">Membrane</keyword>
<keyword evidence="3 7" id="KW-0812">Transmembrane</keyword>
<evidence type="ECO:0000259" key="8">
    <source>
        <dbReference type="Pfam" id="PF00892"/>
    </source>
</evidence>
<dbReference type="SUPFAM" id="SSF103481">
    <property type="entry name" value="Multidrug resistance efflux transporter EmrE"/>
    <property type="match status" value="2"/>
</dbReference>
<feature type="domain" description="EamA" evidence="8">
    <location>
        <begin position="156"/>
        <end position="297"/>
    </location>
</feature>
<feature type="domain" description="EamA" evidence="8">
    <location>
        <begin position="9"/>
        <end position="144"/>
    </location>
</feature>
<evidence type="ECO:0000313" key="10">
    <source>
        <dbReference type="Proteomes" id="UP000482960"/>
    </source>
</evidence>
<comment type="subcellular location">
    <subcellularLocation>
        <location evidence="1">Membrane</location>
        <topology evidence="1">Multi-pass membrane protein</topology>
    </subcellularLocation>
</comment>
<feature type="transmembrane region" description="Helical" evidence="7">
    <location>
        <begin position="99"/>
        <end position="120"/>
    </location>
</feature>
<evidence type="ECO:0000313" key="9">
    <source>
        <dbReference type="EMBL" id="GFJ88431.1"/>
    </source>
</evidence>
<dbReference type="PANTHER" id="PTHR32322:SF2">
    <property type="entry name" value="EAMA DOMAIN-CONTAINING PROTEIN"/>
    <property type="match status" value="1"/>
</dbReference>
<protein>
    <submittedName>
        <fullName evidence="9">Membrane protein</fullName>
    </submittedName>
</protein>
<dbReference type="AlphaFoldDB" id="A0A6V8L0W2"/>
<feature type="transmembrane region" description="Helical" evidence="7">
    <location>
        <begin position="255"/>
        <end position="275"/>
    </location>
</feature>